<dbReference type="InterPro" id="IPR003657">
    <property type="entry name" value="WRKY_dom"/>
</dbReference>
<gene>
    <name evidence="8" type="ORF">KK1_004936</name>
</gene>
<evidence type="ECO:0000256" key="2">
    <source>
        <dbReference type="ARBA" id="ARBA00023015"/>
    </source>
</evidence>
<keyword evidence="3" id="KW-0238">DNA-binding</keyword>
<reference evidence="8 9" key="1">
    <citation type="journal article" date="2012" name="Nat. Biotechnol.">
        <title>Draft genome sequence of pigeonpea (Cajanus cajan), an orphan legume crop of resource-poor farmers.</title>
        <authorList>
            <person name="Varshney R.K."/>
            <person name="Chen W."/>
            <person name="Li Y."/>
            <person name="Bharti A.K."/>
            <person name="Saxena R.K."/>
            <person name="Schlueter J.A."/>
            <person name="Donoghue M.T."/>
            <person name="Azam S."/>
            <person name="Fan G."/>
            <person name="Whaley A.M."/>
            <person name="Farmer A.D."/>
            <person name="Sheridan J."/>
            <person name="Iwata A."/>
            <person name="Tuteja R."/>
            <person name="Penmetsa R.V."/>
            <person name="Wu W."/>
            <person name="Upadhyaya H.D."/>
            <person name="Yang S.P."/>
            <person name="Shah T."/>
            <person name="Saxena K.B."/>
            <person name="Michael T."/>
            <person name="McCombie W.R."/>
            <person name="Yang B."/>
            <person name="Zhang G."/>
            <person name="Yang H."/>
            <person name="Wang J."/>
            <person name="Spillane C."/>
            <person name="Cook D.R."/>
            <person name="May G.D."/>
            <person name="Xu X."/>
            <person name="Jackson S.A."/>
        </authorList>
    </citation>
    <scope>NUCLEOTIDE SEQUENCE [LARGE SCALE GENOMIC DNA]</scope>
    <source>
        <strain evidence="9">cv. Asha</strain>
    </source>
</reference>
<dbReference type="PANTHER" id="PTHR31282">
    <property type="entry name" value="WRKY TRANSCRIPTION FACTOR 21-RELATED"/>
    <property type="match status" value="1"/>
</dbReference>
<evidence type="ECO:0000256" key="3">
    <source>
        <dbReference type="ARBA" id="ARBA00023125"/>
    </source>
</evidence>
<dbReference type="OrthoDB" id="777189at2759"/>
<dbReference type="Pfam" id="PF03106">
    <property type="entry name" value="WRKY"/>
    <property type="match status" value="1"/>
</dbReference>
<dbReference type="GO" id="GO:0043565">
    <property type="term" value="F:sequence-specific DNA binding"/>
    <property type="evidence" value="ECO:0007669"/>
    <property type="project" value="InterPro"/>
</dbReference>
<feature type="compositionally biased region" description="Pro residues" evidence="6">
    <location>
        <begin position="161"/>
        <end position="174"/>
    </location>
</feature>
<keyword evidence="5" id="KW-0539">Nucleus</keyword>
<dbReference type="EMBL" id="CM003604">
    <property type="protein sequence ID" value="KYP72348.1"/>
    <property type="molecule type" value="Genomic_DNA"/>
</dbReference>
<evidence type="ECO:0000313" key="8">
    <source>
        <dbReference type="EMBL" id="KYP72348.1"/>
    </source>
</evidence>
<accession>A0A151TZC1</accession>
<dbReference type="GO" id="GO:0005516">
    <property type="term" value="F:calmodulin binding"/>
    <property type="evidence" value="ECO:0007669"/>
    <property type="project" value="UniProtKB-ARBA"/>
</dbReference>
<keyword evidence="9" id="KW-1185">Reference proteome</keyword>
<dbReference type="SUPFAM" id="SSF118290">
    <property type="entry name" value="WRKY DNA-binding domain"/>
    <property type="match status" value="1"/>
</dbReference>
<dbReference type="Pfam" id="PF10533">
    <property type="entry name" value="Plant_zn_clust"/>
    <property type="match status" value="1"/>
</dbReference>
<evidence type="ECO:0000256" key="6">
    <source>
        <dbReference type="SAM" id="MobiDB-lite"/>
    </source>
</evidence>
<evidence type="ECO:0000259" key="7">
    <source>
        <dbReference type="PROSITE" id="PS50811"/>
    </source>
</evidence>
<evidence type="ECO:0000256" key="4">
    <source>
        <dbReference type="ARBA" id="ARBA00023163"/>
    </source>
</evidence>
<evidence type="ECO:0000256" key="1">
    <source>
        <dbReference type="ARBA" id="ARBA00004123"/>
    </source>
</evidence>
<feature type="domain" description="WRKY" evidence="7">
    <location>
        <begin position="219"/>
        <end position="285"/>
    </location>
</feature>
<keyword evidence="4" id="KW-0804">Transcription</keyword>
<dbReference type="FunFam" id="2.20.25.80:FF:000004">
    <property type="entry name" value="WRKY transcription factor 65"/>
    <property type="match status" value="1"/>
</dbReference>
<keyword evidence="2" id="KW-0805">Transcription regulation</keyword>
<dbReference type="AlphaFoldDB" id="A0A151TZC1"/>
<comment type="subcellular location">
    <subcellularLocation>
        <location evidence="1">Nucleus</location>
    </subcellularLocation>
</comment>
<feature type="region of interest" description="Disordered" evidence="6">
    <location>
        <begin position="70"/>
        <end position="106"/>
    </location>
</feature>
<dbReference type="GO" id="GO:0003700">
    <property type="term" value="F:DNA-binding transcription factor activity"/>
    <property type="evidence" value="ECO:0007669"/>
    <property type="project" value="InterPro"/>
</dbReference>
<name>A0A151TZC1_CAJCA</name>
<dbReference type="InterPro" id="IPR036576">
    <property type="entry name" value="WRKY_dom_sf"/>
</dbReference>
<dbReference type="Gene3D" id="2.20.25.80">
    <property type="entry name" value="WRKY domain"/>
    <property type="match status" value="1"/>
</dbReference>
<evidence type="ECO:0000313" key="9">
    <source>
        <dbReference type="Proteomes" id="UP000075243"/>
    </source>
</evidence>
<dbReference type="Proteomes" id="UP000075243">
    <property type="component" value="Chromosome 2"/>
</dbReference>
<dbReference type="InterPro" id="IPR018872">
    <property type="entry name" value="Zn-cluster-dom"/>
</dbReference>
<sequence>MAVELISGFPKLDEQTAIQEAASEGLKGMEHLIRALSHQPTHLNTHLTDVTVSKFKKLISLLNRTGHARFRRAPVQPAPSPLHLPPPPPPPPHFAPPPPPASVTLDFTKPHALATTAAKPVELEFSKDTFSVSSNSSFMSSAITGDASVSNGKHPPSIFLAPPPPPPNSAGKPPPFKKRCHDHREHSDDVSASGSKCHCVKRRKNRVKKTVRVPAISSKIADIPPDEYSWRKYGQKPIKGSPYPRGYYKCSTVRGCPARKHVERAPDDPAMLIVTYEGEHRHAVQAAMQENAAGVVGLVFEST</sequence>
<feature type="region of interest" description="Disordered" evidence="6">
    <location>
        <begin position="147"/>
        <end position="196"/>
    </location>
</feature>
<protein>
    <submittedName>
        <fullName evidence="8">WRKY transcription factor 11</fullName>
    </submittedName>
</protein>
<dbReference type="Gramene" id="C.cajan_04816.t">
    <property type="protein sequence ID" value="C.cajan_04816.t"/>
    <property type="gene ID" value="C.cajan_04816"/>
</dbReference>
<feature type="compositionally biased region" description="Pro residues" evidence="6">
    <location>
        <begin position="76"/>
        <end position="101"/>
    </location>
</feature>
<dbReference type="OMA" id="LIRIMSH"/>
<dbReference type="InterPro" id="IPR044810">
    <property type="entry name" value="WRKY_plant"/>
</dbReference>
<organism evidence="8 9">
    <name type="scientific">Cajanus cajan</name>
    <name type="common">Pigeon pea</name>
    <name type="synonym">Cajanus indicus</name>
    <dbReference type="NCBI Taxonomy" id="3821"/>
    <lineage>
        <taxon>Eukaryota</taxon>
        <taxon>Viridiplantae</taxon>
        <taxon>Streptophyta</taxon>
        <taxon>Embryophyta</taxon>
        <taxon>Tracheophyta</taxon>
        <taxon>Spermatophyta</taxon>
        <taxon>Magnoliopsida</taxon>
        <taxon>eudicotyledons</taxon>
        <taxon>Gunneridae</taxon>
        <taxon>Pentapetalae</taxon>
        <taxon>rosids</taxon>
        <taxon>fabids</taxon>
        <taxon>Fabales</taxon>
        <taxon>Fabaceae</taxon>
        <taxon>Papilionoideae</taxon>
        <taxon>50 kb inversion clade</taxon>
        <taxon>NPAAA clade</taxon>
        <taxon>indigoferoid/millettioid clade</taxon>
        <taxon>Phaseoleae</taxon>
        <taxon>Cajanus</taxon>
    </lineage>
</organism>
<dbReference type="GO" id="GO:0005634">
    <property type="term" value="C:nucleus"/>
    <property type="evidence" value="ECO:0007669"/>
    <property type="project" value="UniProtKB-SubCell"/>
</dbReference>
<dbReference type="SMART" id="SM00774">
    <property type="entry name" value="WRKY"/>
    <property type="match status" value="1"/>
</dbReference>
<proteinExistence type="predicted"/>
<evidence type="ECO:0000256" key="5">
    <source>
        <dbReference type="ARBA" id="ARBA00023242"/>
    </source>
</evidence>
<dbReference type="PROSITE" id="PS50811">
    <property type="entry name" value="WRKY"/>
    <property type="match status" value="1"/>
</dbReference>